<gene>
    <name evidence="2" type="ORF">FJT64_024881</name>
</gene>
<evidence type="ECO:0000256" key="1">
    <source>
        <dbReference type="SAM" id="MobiDB-lite"/>
    </source>
</evidence>
<accession>A0A6A4W9A5</accession>
<feature type="compositionally biased region" description="Low complexity" evidence="1">
    <location>
        <begin position="12"/>
        <end position="23"/>
    </location>
</feature>
<sequence length="216" mass="23551">MDSRRERGQEWAAGPPSAAGTGSDPPPSRPWIRRQLARRGAPLPPPTASLEEHLRYHERYAAAECGGAGRRPGPGPPPPLDAARILPLLSLFSGAELRELLLRFCDQHALLLRCCGHSPRRLRAELAHALAERVSRVSDAELSAATGAAPPLWHTRLFWQKVLVLRWLGIDGDAAPARHFLRSERREACAAPPAGPARSRSGDLTSRQAAQPPRAR</sequence>
<dbReference type="EMBL" id="VIIS01000972">
    <property type="protein sequence ID" value="KAF0303115.1"/>
    <property type="molecule type" value="Genomic_DNA"/>
</dbReference>
<organism evidence="2 3">
    <name type="scientific">Amphibalanus amphitrite</name>
    <name type="common">Striped barnacle</name>
    <name type="synonym">Balanus amphitrite</name>
    <dbReference type="NCBI Taxonomy" id="1232801"/>
    <lineage>
        <taxon>Eukaryota</taxon>
        <taxon>Metazoa</taxon>
        <taxon>Ecdysozoa</taxon>
        <taxon>Arthropoda</taxon>
        <taxon>Crustacea</taxon>
        <taxon>Multicrustacea</taxon>
        <taxon>Cirripedia</taxon>
        <taxon>Thoracica</taxon>
        <taxon>Thoracicalcarea</taxon>
        <taxon>Balanomorpha</taxon>
        <taxon>Balanoidea</taxon>
        <taxon>Balanidae</taxon>
        <taxon>Amphibalaninae</taxon>
        <taxon>Amphibalanus</taxon>
    </lineage>
</organism>
<evidence type="ECO:0000313" key="2">
    <source>
        <dbReference type="EMBL" id="KAF0303115.1"/>
    </source>
</evidence>
<reference evidence="2 3" key="1">
    <citation type="submission" date="2019-07" db="EMBL/GenBank/DDBJ databases">
        <title>Draft genome assembly of a fouling barnacle, Amphibalanus amphitrite (Darwin, 1854): The first reference genome for Thecostraca.</title>
        <authorList>
            <person name="Kim W."/>
        </authorList>
    </citation>
    <scope>NUCLEOTIDE SEQUENCE [LARGE SCALE GENOMIC DNA]</scope>
    <source>
        <strain evidence="2">SNU_AA5</strain>
        <tissue evidence="2">Soma without cirri and trophi</tissue>
    </source>
</reference>
<feature type="region of interest" description="Disordered" evidence="1">
    <location>
        <begin position="1"/>
        <end position="31"/>
    </location>
</feature>
<dbReference type="Proteomes" id="UP000440578">
    <property type="component" value="Unassembled WGS sequence"/>
</dbReference>
<dbReference type="AlphaFoldDB" id="A0A6A4W9A5"/>
<keyword evidence="3" id="KW-1185">Reference proteome</keyword>
<evidence type="ECO:0000313" key="3">
    <source>
        <dbReference type="Proteomes" id="UP000440578"/>
    </source>
</evidence>
<comment type="caution">
    <text evidence="2">The sequence shown here is derived from an EMBL/GenBank/DDBJ whole genome shotgun (WGS) entry which is preliminary data.</text>
</comment>
<feature type="compositionally biased region" description="Low complexity" evidence="1">
    <location>
        <begin position="189"/>
        <end position="199"/>
    </location>
</feature>
<protein>
    <submittedName>
        <fullName evidence="2">Uncharacterized protein</fullName>
    </submittedName>
</protein>
<feature type="region of interest" description="Disordered" evidence="1">
    <location>
        <begin position="187"/>
        <end position="216"/>
    </location>
</feature>
<name>A0A6A4W9A5_AMPAM</name>
<proteinExistence type="predicted"/>